<dbReference type="InterPro" id="IPR027417">
    <property type="entry name" value="P-loop_NTPase"/>
</dbReference>
<dbReference type="PRINTS" id="PR00326">
    <property type="entry name" value="GTP1OBG"/>
</dbReference>
<dbReference type="InterPro" id="IPR015946">
    <property type="entry name" value="KH_dom-like_a/b"/>
</dbReference>
<feature type="binding site" evidence="8">
    <location>
        <begin position="8"/>
        <end position="15"/>
    </location>
    <ligand>
        <name>GTP</name>
        <dbReference type="ChEBI" id="CHEBI:37565"/>
        <label>1</label>
    </ligand>
</feature>
<dbReference type="InterPro" id="IPR031166">
    <property type="entry name" value="G_ENGA"/>
</dbReference>
<dbReference type="PIRSF" id="PIRSF006485">
    <property type="entry name" value="GTP-binding_EngA"/>
    <property type="match status" value="1"/>
</dbReference>
<comment type="function">
    <text evidence="8 10">GTPase that plays an essential role in the late steps of ribosome biogenesis.</text>
</comment>
<dbReference type="PANTHER" id="PTHR43834:SF6">
    <property type="entry name" value="GTPASE DER"/>
    <property type="match status" value="1"/>
</dbReference>
<evidence type="ECO:0000256" key="2">
    <source>
        <dbReference type="ARBA" id="ARBA00020953"/>
    </source>
</evidence>
<dbReference type="PANTHER" id="PTHR43834">
    <property type="entry name" value="GTPASE DER"/>
    <property type="match status" value="1"/>
</dbReference>
<evidence type="ECO:0000256" key="8">
    <source>
        <dbReference type="HAMAP-Rule" id="MF_00195"/>
    </source>
</evidence>
<proteinExistence type="inferred from homology"/>
<protein>
    <recommendedName>
        <fullName evidence="2 8">GTPase Der</fullName>
    </recommendedName>
    <alternativeName>
        <fullName evidence="7 8">GTP-binding protein EngA</fullName>
    </alternativeName>
</protein>
<name>A0A7C4YJB2_UNCW3</name>
<comment type="subunit">
    <text evidence="8">Associates with the 50S ribosomal subunit.</text>
</comment>
<dbReference type="GO" id="GO:0043022">
    <property type="term" value="F:ribosome binding"/>
    <property type="evidence" value="ECO:0007669"/>
    <property type="project" value="TreeGrafter"/>
</dbReference>
<dbReference type="InterPro" id="IPR016484">
    <property type="entry name" value="GTPase_Der"/>
</dbReference>
<feature type="domain" description="EngA-type G" evidence="11">
    <location>
        <begin position="2"/>
        <end position="168"/>
    </location>
</feature>
<comment type="caution">
    <text evidence="12">The sequence shown here is derived from an EMBL/GenBank/DDBJ whole genome shotgun (WGS) entry which is preliminary data.</text>
</comment>
<evidence type="ECO:0000256" key="7">
    <source>
        <dbReference type="ARBA" id="ARBA00032345"/>
    </source>
</evidence>
<dbReference type="GO" id="GO:0042254">
    <property type="term" value="P:ribosome biogenesis"/>
    <property type="evidence" value="ECO:0007669"/>
    <property type="project" value="UniProtKB-KW"/>
</dbReference>
<evidence type="ECO:0000256" key="10">
    <source>
        <dbReference type="RuleBase" id="RU004481"/>
    </source>
</evidence>
<dbReference type="NCBIfam" id="TIGR03594">
    <property type="entry name" value="GTPase_EngA"/>
    <property type="match status" value="1"/>
</dbReference>
<evidence type="ECO:0000259" key="11">
    <source>
        <dbReference type="PROSITE" id="PS51712"/>
    </source>
</evidence>
<organism evidence="12">
    <name type="scientific">candidate division WOR-3 bacterium</name>
    <dbReference type="NCBI Taxonomy" id="2052148"/>
    <lineage>
        <taxon>Bacteria</taxon>
        <taxon>Bacteria division WOR-3</taxon>
    </lineage>
</organism>
<sequence length="429" mass="48967">MSLVAIVGRPNVGKSTLFNAIIGRRESIVSDKPGTTRDRIYGFFEHKGKSMIIADTGGLLFSEETLAKEIKKQVEFAINESDKIIFVVDGKEGLTPLDKDIGLYIRKNFPEKDIAIVVNKIDNWKNIELQLSEFYELGYDNIFPVSAIHKRGLLELLDWISKGIKNVKPAEGIGIAIIGKPNVGKSSLVNAILGYERCIVSEIPGTTRDSIDTYLNYNENLITLIDTAGLKRKGKLKDEIEYYTLLRTVRSIERSNVCAVLIDSMQPLSREDKRIISLVEESMKFLLIVLTKFDLVPDRLKKDVIEYYRKELEIFSYAPIIITSSLKKTGLDKFLDKCIEISKGLRLKNKELNEFLRESVVNNPPPMYGKRPVFIYNIKQVDGKGLFFLETNLPEGINENYLRYLENMIRKRYAFEGIPIKIILKRRKG</sequence>
<comment type="caution">
    <text evidence="8">Lacks conserved residue(s) required for the propagation of feature annotation.</text>
</comment>
<feature type="binding site" evidence="8">
    <location>
        <begin position="119"/>
        <end position="122"/>
    </location>
    <ligand>
        <name>GTP</name>
        <dbReference type="ChEBI" id="CHEBI:37565"/>
        <label>1</label>
    </ligand>
</feature>
<evidence type="ECO:0000256" key="1">
    <source>
        <dbReference type="ARBA" id="ARBA00008279"/>
    </source>
</evidence>
<accession>A0A7C4YJB2</accession>
<keyword evidence="5 8" id="KW-0547">Nucleotide-binding</keyword>
<dbReference type="Gene3D" id="3.30.300.20">
    <property type="match status" value="1"/>
</dbReference>
<feature type="binding site" evidence="8">
    <location>
        <begin position="226"/>
        <end position="230"/>
    </location>
    <ligand>
        <name>GTP</name>
        <dbReference type="ChEBI" id="CHEBI:37565"/>
        <label>2</label>
    </ligand>
</feature>
<dbReference type="Gene3D" id="3.40.50.300">
    <property type="entry name" value="P-loop containing nucleotide triphosphate hydrolases"/>
    <property type="match status" value="2"/>
</dbReference>
<evidence type="ECO:0000256" key="9">
    <source>
        <dbReference type="PROSITE-ProRule" id="PRU01049"/>
    </source>
</evidence>
<evidence type="ECO:0000256" key="3">
    <source>
        <dbReference type="ARBA" id="ARBA00022517"/>
    </source>
</evidence>
<dbReference type="EMBL" id="DTHG01000102">
    <property type="protein sequence ID" value="HGW92569.1"/>
    <property type="molecule type" value="Genomic_DNA"/>
</dbReference>
<dbReference type="Pfam" id="PF14714">
    <property type="entry name" value="KH_dom-like"/>
    <property type="match status" value="1"/>
</dbReference>
<feature type="binding site" evidence="8">
    <location>
        <begin position="179"/>
        <end position="186"/>
    </location>
    <ligand>
        <name>GTP</name>
        <dbReference type="ChEBI" id="CHEBI:37565"/>
        <label>2</label>
    </ligand>
</feature>
<evidence type="ECO:0000256" key="4">
    <source>
        <dbReference type="ARBA" id="ARBA00022737"/>
    </source>
</evidence>
<dbReference type="InterPro" id="IPR032859">
    <property type="entry name" value="KH_dom-like"/>
</dbReference>
<keyword evidence="6 8" id="KW-0342">GTP-binding</keyword>
<dbReference type="CDD" id="cd01895">
    <property type="entry name" value="EngA2"/>
    <property type="match status" value="1"/>
</dbReference>
<evidence type="ECO:0000256" key="5">
    <source>
        <dbReference type="ARBA" id="ARBA00022741"/>
    </source>
</evidence>
<reference evidence="12" key="1">
    <citation type="journal article" date="2020" name="mSystems">
        <title>Genome- and Community-Level Interaction Insights into Carbon Utilization and Element Cycling Functions of Hydrothermarchaeota in Hydrothermal Sediment.</title>
        <authorList>
            <person name="Zhou Z."/>
            <person name="Liu Y."/>
            <person name="Xu W."/>
            <person name="Pan J."/>
            <person name="Luo Z.H."/>
            <person name="Li M."/>
        </authorList>
    </citation>
    <scope>NUCLEOTIDE SEQUENCE [LARGE SCALE GENOMIC DNA]</scope>
    <source>
        <strain evidence="12">SpSt-780</strain>
    </source>
</reference>
<dbReference type="InterPro" id="IPR005225">
    <property type="entry name" value="Small_GTP-bd"/>
</dbReference>
<gene>
    <name evidence="8" type="primary">der</name>
    <name evidence="12" type="ORF">ENV67_08555</name>
</gene>
<comment type="similarity">
    <text evidence="1 8 9 10">Belongs to the TRAFAC class TrmE-Era-EngA-EngB-Septin-like GTPase superfamily. EngA (Der) GTPase family.</text>
</comment>
<dbReference type="InterPro" id="IPR006073">
    <property type="entry name" value="GTP-bd"/>
</dbReference>
<dbReference type="HAMAP" id="MF_00195">
    <property type="entry name" value="GTPase_Der"/>
    <property type="match status" value="1"/>
</dbReference>
<keyword evidence="4 10" id="KW-0677">Repeat</keyword>
<evidence type="ECO:0000256" key="6">
    <source>
        <dbReference type="ARBA" id="ARBA00023134"/>
    </source>
</evidence>
<feature type="binding site" evidence="8">
    <location>
        <begin position="55"/>
        <end position="59"/>
    </location>
    <ligand>
        <name>GTP</name>
        <dbReference type="ChEBI" id="CHEBI:37565"/>
        <label>1</label>
    </ligand>
</feature>
<dbReference type="Pfam" id="PF01926">
    <property type="entry name" value="MMR_HSR1"/>
    <property type="match status" value="2"/>
</dbReference>
<dbReference type="CDD" id="cd01894">
    <property type="entry name" value="EngA1"/>
    <property type="match status" value="1"/>
</dbReference>
<dbReference type="GO" id="GO:0005525">
    <property type="term" value="F:GTP binding"/>
    <property type="evidence" value="ECO:0007669"/>
    <property type="project" value="UniProtKB-UniRule"/>
</dbReference>
<dbReference type="PROSITE" id="PS51712">
    <property type="entry name" value="G_ENGA"/>
    <property type="match status" value="1"/>
</dbReference>
<dbReference type="AlphaFoldDB" id="A0A7C4YJB2"/>
<dbReference type="SUPFAM" id="SSF52540">
    <property type="entry name" value="P-loop containing nucleoside triphosphate hydrolases"/>
    <property type="match status" value="2"/>
</dbReference>
<dbReference type="NCBIfam" id="TIGR00231">
    <property type="entry name" value="small_GTP"/>
    <property type="match status" value="2"/>
</dbReference>
<keyword evidence="3 8" id="KW-0690">Ribosome biogenesis</keyword>
<evidence type="ECO:0000313" key="12">
    <source>
        <dbReference type="EMBL" id="HGW92569.1"/>
    </source>
</evidence>